<evidence type="ECO:0000256" key="1">
    <source>
        <dbReference type="SAM" id="MobiDB-lite"/>
    </source>
</evidence>
<feature type="region of interest" description="Disordered" evidence="1">
    <location>
        <begin position="175"/>
        <end position="263"/>
    </location>
</feature>
<dbReference type="GO" id="GO:0005576">
    <property type="term" value="C:extracellular region"/>
    <property type="evidence" value="ECO:0007669"/>
    <property type="project" value="TreeGrafter"/>
</dbReference>
<evidence type="ECO:0008006" key="5">
    <source>
        <dbReference type="Google" id="ProtNLM"/>
    </source>
</evidence>
<dbReference type="Gene3D" id="1.20.1280.140">
    <property type="match status" value="1"/>
</dbReference>
<feature type="chain" id="PRO_5012575535" description="Cell wall protein" evidence="2">
    <location>
        <begin position="24"/>
        <end position="345"/>
    </location>
</feature>
<feature type="compositionally biased region" description="Low complexity" evidence="1">
    <location>
        <begin position="224"/>
        <end position="263"/>
    </location>
</feature>
<protein>
    <recommendedName>
        <fullName evidence="5">Cell wall protein</fullName>
    </recommendedName>
</protein>
<dbReference type="Pfam" id="PF12296">
    <property type="entry name" value="HsbA"/>
    <property type="match status" value="1"/>
</dbReference>
<dbReference type="PANTHER" id="PTHR38123">
    <property type="entry name" value="CELL WALL SERINE-THREONINE-RICH GALACTOMANNOPROTEIN MP1 (AFU_ORTHOLOGUE AFUA_4G03240)"/>
    <property type="match status" value="1"/>
</dbReference>
<evidence type="ECO:0000256" key="2">
    <source>
        <dbReference type="SAM" id="SignalP"/>
    </source>
</evidence>
<dbReference type="PANTHER" id="PTHR38123:SF6">
    <property type="entry name" value="CELL WALL SERINE-THREONINE-RICH GALACTOMANNOPROTEIN MP1 (AFU_ORTHOLOGUE AFUA_4G03240)"/>
    <property type="match status" value="1"/>
</dbReference>
<feature type="compositionally biased region" description="Low complexity" evidence="1">
    <location>
        <begin position="175"/>
        <end position="212"/>
    </location>
</feature>
<sequence>MKFAGVLPFVVGALAVTRRQAAGIPDALDAITKATTDAGNAVQAFNGDFTNVASTSADILSAISAADAVVKGVDTLTSDQVVALLDPTTRLNAAVKTAIDNTIAQHDALVSACFASEILQALQQQQTQSAALVEDIAAKAGPLSEAVKNGAKPAAADIQRGIDAFADAKACDASTTAPAPEATTSAAAAESSEAPEPAETTAAAESSEAPEPVETTASNKPVQSSEESTATTTSCTTEHHATPAVSTATPAVSTATPAVSTATPAVSTATPAVSTAPAYWTKPAQNTTATWATGMNKPTAYPTKSGNATATTTSPPIQTYTGEASNARIVSFGALLFAAVGVAAF</sequence>
<dbReference type="Proteomes" id="UP000215127">
    <property type="component" value="Chromosome 1"/>
</dbReference>
<proteinExistence type="predicted"/>
<name>A0A1X7RH80_ZYMT9</name>
<keyword evidence="4" id="KW-1185">Reference proteome</keyword>
<dbReference type="InterPro" id="IPR021054">
    <property type="entry name" value="Cell_wall_mannoprotein_1"/>
</dbReference>
<reference evidence="3 4" key="1">
    <citation type="submission" date="2016-06" db="EMBL/GenBank/DDBJ databases">
        <authorList>
            <person name="Kjaerup R.B."/>
            <person name="Dalgaard T.S."/>
            <person name="Juul-Madsen H.R."/>
        </authorList>
    </citation>
    <scope>NUCLEOTIDE SEQUENCE [LARGE SCALE GENOMIC DNA]</scope>
</reference>
<evidence type="ECO:0000313" key="4">
    <source>
        <dbReference type="Proteomes" id="UP000215127"/>
    </source>
</evidence>
<accession>A0A1X7RH80</accession>
<dbReference type="STRING" id="1276538.A0A1X7RH80"/>
<gene>
    <name evidence="3" type="ORF">ZT3D7_G1717</name>
</gene>
<dbReference type="EMBL" id="LT853692">
    <property type="protein sequence ID" value="SMQ46571.1"/>
    <property type="molecule type" value="Genomic_DNA"/>
</dbReference>
<feature type="signal peptide" evidence="2">
    <location>
        <begin position="1"/>
        <end position="23"/>
    </location>
</feature>
<keyword evidence="2" id="KW-0732">Signal</keyword>
<organism evidence="3 4">
    <name type="scientific">Zymoseptoria tritici (strain ST99CH_3D7)</name>
    <dbReference type="NCBI Taxonomy" id="1276538"/>
    <lineage>
        <taxon>Eukaryota</taxon>
        <taxon>Fungi</taxon>
        <taxon>Dikarya</taxon>
        <taxon>Ascomycota</taxon>
        <taxon>Pezizomycotina</taxon>
        <taxon>Dothideomycetes</taxon>
        <taxon>Dothideomycetidae</taxon>
        <taxon>Mycosphaerellales</taxon>
        <taxon>Mycosphaerellaceae</taxon>
        <taxon>Zymoseptoria</taxon>
    </lineage>
</organism>
<evidence type="ECO:0000313" key="3">
    <source>
        <dbReference type="EMBL" id="SMQ46571.1"/>
    </source>
</evidence>
<dbReference type="AlphaFoldDB" id="A0A1X7RH80"/>